<evidence type="ECO:0000313" key="2">
    <source>
        <dbReference type="EMBL" id="KTB47628.1"/>
    </source>
</evidence>
<dbReference type="AlphaFoldDB" id="A0A0W0GGE3"/>
<dbReference type="Proteomes" id="UP000053947">
    <property type="component" value="Unassembled WGS sequence"/>
</dbReference>
<dbReference type="OrthoDB" id="166947at2"/>
<evidence type="ECO:0000259" key="1">
    <source>
        <dbReference type="Pfam" id="PF09413"/>
    </source>
</evidence>
<keyword evidence="3" id="KW-1185">Reference proteome</keyword>
<accession>A0A0W0GGE3</accession>
<dbReference type="RefSeq" id="WP_058438332.1">
    <property type="nucleotide sequence ID" value="NZ_KQ758903.1"/>
</dbReference>
<dbReference type="SUPFAM" id="SSF54913">
    <property type="entry name" value="GlnB-like"/>
    <property type="match status" value="1"/>
</dbReference>
<evidence type="ECO:0000313" key="3">
    <source>
        <dbReference type="Proteomes" id="UP000053947"/>
    </source>
</evidence>
<dbReference type="STRING" id="1217799.DEALK_04730"/>
<dbReference type="Gene3D" id="3.30.70.790">
    <property type="entry name" value="UreE, C-terminal domain"/>
    <property type="match status" value="1"/>
</dbReference>
<name>A0A0W0GGE3_9CHLR</name>
<dbReference type="InterPro" id="IPR018551">
    <property type="entry name" value="DUF2007"/>
</dbReference>
<proteinExistence type="predicted"/>
<gene>
    <name evidence="2" type="ORF">DEALK_04730</name>
</gene>
<dbReference type="Pfam" id="PF09413">
    <property type="entry name" value="DUF2007"/>
    <property type="match status" value="1"/>
</dbReference>
<organism evidence="2 3">
    <name type="scientific">Dehalogenimonas alkenigignens</name>
    <dbReference type="NCBI Taxonomy" id="1217799"/>
    <lineage>
        <taxon>Bacteria</taxon>
        <taxon>Bacillati</taxon>
        <taxon>Chloroflexota</taxon>
        <taxon>Dehalococcoidia</taxon>
        <taxon>Dehalococcoidales</taxon>
        <taxon>Dehalococcoidaceae</taxon>
        <taxon>Dehalogenimonas</taxon>
    </lineage>
</organism>
<feature type="domain" description="DUF2007" evidence="1">
    <location>
        <begin position="8"/>
        <end position="70"/>
    </location>
</feature>
<comment type="caution">
    <text evidence="2">The sequence shown here is derived from an EMBL/GenBank/DDBJ whole genome shotgun (WGS) entry which is preliminary data.</text>
</comment>
<protein>
    <recommendedName>
        <fullName evidence="1">DUF2007 domain-containing protein</fullName>
    </recommendedName>
</protein>
<reference evidence="2 3" key="1">
    <citation type="submission" date="2015-06" db="EMBL/GenBank/DDBJ databases">
        <title>Genome sequence of the organohalide-respiring Dehalogenimonas alkenigignens type strain (IP3-3T).</title>
        <authorList>
            <person name="Key T.A."/>
            <person name="Richmond D.P."/>
            <person name="Bowman K.S."/>
            <person name="Cho Y.-J."/>
            <person name="Chun J."/>
            <person name="da Costa M.S."/>
            <person name="Rainey F.A."/>
            <person name="Moe W.M."/>
        </authorList>
    </citation>
    <scope>NUCLEOTIDE SEQUENCE [LARGE SCALE GENOMIC DNA]</scope>
    <source>
        <strain evidence="2 3">IP3-3</strain>
    </source>
</reference>
<dbReference type="InterPro" id="IPR011322">
    <property type="entry name" value="N-reg_PII-like_a/b"/>
</dbReference>
<dbReference type="EMBL" id="LFDV01000002">
    <property type="protein sequence ID" value="KTB47628.1"/>
    <property type="molecule type" value="Genomic_DNA"/>
</dbReference>
<sequence length="81" mass="8864">MDIKWAAAASAPNEFAATLWRDILIDAGIPAFVRESEAATFLVASAILPASVMVPEDRLEEAKRLLEEIEPADEQPENPDE</sequence>